<keyword evidence="2" id="KW-1185">Reference proteome</keyword>
<dbReference type="Pfam" id="PF04391">
    <property type="entry name" value="DUF533"/>
    <property type="match status" value="1"/>
</dbReference>
<dbReference type="RefSeq" id="WP_204914974.1">
    <property type="nucleotide sequence ID" value="NZ_JAFEUP010000001.1"/>
</dbReference>
<proteinExistence type="predicted"/>
<dbReference type="InterPro" id="IPR007486">
    <property type="entry name" value="YebE"/>
</dbReference>
<accession>A0ABS2I9V2</accession>
<comment type="caution">
    <text evidence="1">The sequence shown here is derived from an EMBL/GenBank/DDBJ whole genome shotgun (WGS) entry which is preliminary data.</text>
</comment>
<organism evidence="1 2">
    <name type="scientific">Zestomonas insulae</name>
    <dbReference type="NCBI Taxonomy" id="2809017"/>
    <lineage>
        <taxon>Bacteria</taxon>
        <taxon>Pseudomonadati</taxon>
        <taxon>Pseudomonadota</taxon>
        <taxon>Gammaproteobacteria</taxon>
        <taxon>Pseudomonadales</taxon>
        <taxon>Pseudomonadaceae</taxon>
        <taxon>Zestomonas</taxon>
    </lineage>
</organism>
<evidence type="ECO:0000313" key="2">
    <source>
        <dbReference type="Proteomes" id="UP000717995"/>
    </source>
</evidence>
<protein>
    <submittedName>
        <fullName evidence="1">Tellurite resistance TerB family protein</fullName>
    </submittedName>
</protein>
<sequence length="259" mass="25895">MNTSDLLEQLLGAGLAQQGGAGRSGARAGGGLDEMLGGMLGGGGASAGGGLGGLGSLLGGASGGGGQGGLGGLGGLLGGLLGGGGAPQGGQARGGGGIGYGGLATIGMLAFQAFQAWQSQQAQQTSAQAALQPQTVDQLAGPEVEAHSHAILRALIAASKADGRIDEQEKKLIYAEIGKLTQDAELQDWLDQEVQRPLDPAEVAEAAQTPEMAAEMYLASALLIGSQQGGERDYLDQLAYQMRLDPQLQAHLEAQIGQR</sequence>
<dbReference type="SUPFAM" id="SSF158682">
    <property type="entry name" value="TerB-like"/>
    <property type="match status" value="1"/>
</dbReference>
<dbReference type="InterPro" id="IPR029024">
    <property type="entry name" value="TerB-like"/>
</dbReference>
<gene>
    <name evidence="1" type="ORF">JQX08_04240</name>
</gene>
<evidence type="ECO:0000313" key="1">
    <source>
        <dbReference type="EMBL" id="MBM7059906.1"/>
    </source>
</evidence>
<dbReference type="Proteomes" id="UP000717995">
    <property type="component" value="Unassembled WGS sequence"/>
</dbReference>
<dbReference type="CDD" id="cd07178">
    <property type="entry name" value="terB_like_YebE"/>
    <property type="match status" value="1"/>
</dbReference>
<name>A0ABS2I9V2_9GAMM</name>
<dbReference type="Gene3D" id="1.10.3680.10">
    <property type="entry name" value="TerB-like"/>
    <property type="match status" value="1"/>
</dbReference>
<reference evidence="1 2" key="1">
    <citation type="submission" date="2021-02" db="EMBL/GenBank/DDBJ databases">
        <authorList>
            <person name="Lee D.-H."/>
        </authorList>
    </citation>
    <scope>NUCLEOTIDE SEQUENCE [LARGE SCALE GENOMIC DNA]</scope>
    <source>
        <strain evidence="1 2">UL073</strain>
    </source>
</reference>
<dbReference type="EMBL" id="JAFEUP010000001">
    <property type="protein sequence ID" value="MBM7059906.1"/>
    <property type="molecule type" value="Genomic_DNA"/>
</dbReference>